<dbReference type="eggNOG" id="KOG1603">
    <property type="taxonomic scope" value="Eukaryota"/>
</dbReference>
<feature type="domain" description="HMA" evidence="7">
    <location>
        <begin position="31"/>
        <end position="94"/>
    </location>
</feature>
<evidence type="ECO:0000259" key="7">
    <source>
        <dbReference type="PROSITE" id="PS50846"/>
    </source>
</evidence>
<evidence type="ECO:0000256" key="1">
    <source>
        <dbReference type="ARBA" id="ARBA00022481"/>
    </source>
</evidence>
<dbReference type="GO" id="GO:0046872">
    <property type="term" value="F:metal ion binding"/>
    <property type="evidence" value="ECO:0007669"/>
    <property type="project" value="UniProtKB-KW"/>
</dbReference>
<comment type="similarity">
    <text evidence="5">Belongs to the HIPP family.</text>
</comment>
<dbReference type="Gene3D" id="3.30.70.100">
    <property type="match status" value="1"/>
</dbReference>
<name>R0FFC0_9BRAS</name>
<dbReference type="CDD" id="cd00371">
    <property type="entry name" value="HMA"/>
    <property type="match status" value="1"/>
</dbReference>
<feature type="compositionally biased region" description="Basic residues" evidence="6">
    <location>
        <begin position="173"/>
        <end position="184"/>
    </location>
</feature>
<dbReference type="EMBL" id="KB870810">
    <property type="protein sequence ID" value="EOA20932.1"/>
    <property type="molecule type" value="Genomic_DNA"/>
</dbReference>
<dbReference type="Proteomes" id="UP000029121">
    <property type="component" value="Unassembled WGS sequence"/>
</dbReference>
<dbReference type="InterPro" id="IPR036163">
    <property type="entry name" value="HMA_dom_sf"/>
</dbReference>
<feature type="compositionally biased region" description="Gly residues" evidence="6">
    <location>
        <begin position="130"/>
        <end position="149"/>
    </location>
</feature>
<evidence type="ECO:0000313" key="9">
    <source>
        <dbReference type="Proteomes" id="UP000029121"/>
    </source>
</evidence>
<gene>
    <name evidence="8" type="ORF">CARUB_v10001264mg</name>
</gene>
<feature type="compositionally biased region" description="Polar residues" evidence="6">
    <location>
        <begin position="101"/>
        <end position="112"/>
    </location>
</feature>
<dbReference type="OrthoDB" id="689350at2759"/>
<dbReference type="InterPro" id="IPR006121">
    <property type="entry name" value="HMA_dom"/>
</dbReference>
<feature type="compositionally biased region" description="Low complexity" evidence="6">
    <location>
        <begin position="240"/>
        <end position="249"/>
    </location>
</feature>
<evidence type="ECO:0000256" key="6">
    <source>
        <dbReference type="SAM" id="MobiDB-lite"/>
    </source>
</evidence>
<dbReference type="FunFam" id="3.30.70.100:FF:000008">
    <property type="entry name" value="Copper transport protein ATOX1"/>
    <property type="match status" value="1"/>
</dbReference>
<dbReference type="AlphaFoldDB" id="R0FFC0"/>
<keyword evidence="9" id="KW-1185">Reference proteome</keyword>
<protein>
    <recommendedName>
        <fullName evidence="7">HMA domain-containing protein</fullName>
    </recommendedName>
</protein>
<keyword evidence="4" id="KW-0636">Prenylation</keyword>
<feature type="region of interest" description="Disordered" evidence="6">
    <location>
        <begin position="94"/>
        <end position="282"/>
    </location>
</feature>
<dbReference type="PANTHER" id="PTHR45868:SF80">
    <property type="entry name" value="F15K9.8-RELATED"/>
    <property type="match status" value="1"/>
</dbReference>
<evidence type="ECO:0000256" key="5">
    <source>
        <dbReference type="ARBA" id="ARBA00024045"/>
    </source>
</evidence>
<accession>R0FFC0</accession>
<keyword evidence="2" id="KW-0479">Metal-binding</keyword>
<organism evidence="8 9">
    <name type="scientific">Capsella rubella</name>
    <dbReference type="NCBI Taxonomy" id="81985"/>
    <lineage>
        <taxon>Eukaryota</taxon>
        <taxon>Viridiplantae</taxon>
        <taxon>Streptophyta</taxon>
        <taxon>Embryophyta</taxon>
        <taxon>Tracheophyta</taxon>
        <taxon>Spermatophyta</taxon>
        <taxon>Magnoliopsida</taxon>
        <taxon>eudicotyledons</taxon>
        <taxon>Gunneridae</taxon>
        <taxon>Pentapetalae</taxon>
        <taxon>rosids</taxon>
        <taxon>malvids</taxon>
        <taxon>Brassicales</taxon>
        <taxon>Brassicaceae</taxon>
        <taxon>Camelineae</taxon>
        <taxon>Capsella</taxon>
    </lineage>
</organism>
<evidence type="ECO:0000313" key="8">
    <source>
        <dbReference type="EMBL" id="EOA20932.1"/>
    </source>
</evidence>
<dbReference type="Pfam" id="PF00403">
    <property type="entry name" value="HMA"/>
    <property type="match status" value="1"/>
</dbReference>
<dbReference type="KEGG" id="crb:17883603"/>
<dbReference type="PROSITE" id="PS50846">
    <property type="entry name" value="HMA_2"/>
    <property type="match status" value="1"/>
</dbReference>
<dbReference type="STRING" id="81985.R0FFC0"/>
<evidence type="ECO:0000256" key="2">
    <source>
        <dbReference type="ARBA" id="ARBA00022723"/>
    </source>
</evidence>
<dbReference type="SUPFAM" id="SSF55008">
    <property type="entry name" value="HMA, heavy metal-associated domain"/>
    <property type="match status" value="1"/>
</dbReference>
<dbReference type="PANTHER" id="PTHR45868">
    <property type="entry name" value="HEAVY METAL-ASSOCIATED ISOPRENYLATED PLANT PROTEIN 33-RELATED"/>
    <property type="match status" value="1"/>
</dbReference>
<sequence>MDLGTEIKPDTRQEDQRHVLFEDNYPEPLRYNTWVLRVSIHCEGCKRKIKKILSKIDGVYTTNIDVKQQKVTVIGNVEPEFLIKKIMKAGRHAELWPTPPMDNNNDCNYQKNARNEETSGDEDDENNNNGGDGGGGSGGGGGGGGGGGNCDQVKQVVTFVNGQPQPQGDGAPKKKKKKKKKKKSLGNTTVVMEGGGGGGGSGGGGCGGGGGPPQNDGPPETVIYSAPPDHHIIHGHPPHFHQQQQNPYPTVHSPPRHHPQQTYSPGPPPPSFYQTQQTQTAPSYTVSYNTAHGMSNGGNETASYYAAPGPIHPTSYYSYEYVDTGYESPPPEFYSYRSQPSDSFEALSEGNPNSCCVM</sequence>
<evidence type="ECO:0000256" key="3">
    <source>
        <dbReference type="ARBA" id="ARBA00023288"/>
    </source>
</evidence>
<evidence type="ECO:0000256" key="4">
    <source>
        <dbReference type="ARBA" id="ARBA00023289"/>
    </source>
</evidence>
<keyword evidence="3" id="KW-0449">Lipoprotein</keyword>
<keyword evidence="1" id="KW-0488">Methylation</keyword>
<feature type="compositionally biased region" description="Gly residues" evidence="6">
    <location>
        <begin position="193"/>
        <end position="212"/>
    </location>
</feature>
<proteinExistence type="inferred from homology"/>
<reference evidence="9" key="1">
    <citation type="journal article" date="2013" name="Nat. Genet.">
        <title>The Capsella rubella genome and the genomic consequences of rapid mating system evolution.</title>
        <authorList>
            <person name="Slotte T."/>
            <person name="Hazzouri K.M."/>
            <person name="Agren J.A."/>
            <person name="Koenig D."/>
            <person name="Maumus F."/>
            <person name="Guo Y.L."/>
            <person name="Steige K."/>
            <person name="Platts A.E."/>
            <person name="Escobar J.S."/>
            <person name="Newman L.K."/>
            <person name="Wang W."/>
            <person name="Mandakova T."/>
            <person name="Vello E."/>
            <person name="Smith L.M."/>
            <person name="Henz S.R."/>
            <person name="Steffen J."/>
            <person name="Takuno S."/>
            <person name="Brandvain Y."/>
            <person name="Coop G."/>
            <person name="Andolfatto P."/>
            <person name="Hu T.T."/>
            <person name="Blanchette M."/>
            <person name="Clark R.M."/>
            <person name="Quesneville H."/>
            <person name="Nordborg M."/>
            <person name="Gaut B.S."/>
            <person name="Lysak M.A."/>
            <person name="Jenkins J."/>
            <person name="Grimwood J."/>
            <person name="Chapman J."/>
            <person name="Prochnik S."/>
            <person name="Shu S."/>
            <person name="Rokhsar D."/>
            <person name="Schmutz J."/>
            <person name="Weigel D."/>
            <person name="Wright S.I."/>
        </authorList>
    </citation>
    <scope>NUCLEOTIDE SEQUENCE [LARGE SCALE GENOMIC DNA]</scope>
    <source>
        <strain evidence="9">cv. Monte Gargano</strain>
    </source>
</reference>